<accession>A0A2G8B2P4</accession>
<reference evidence="2 3" key="1">
    <citation type="submission" date="2020-12" db="EMBL/GenBank/DDBJ databases">
        <title>Complete genome sequence of Mycobacterium heckeshornense JCM 15655T, closely related to a pathogenic non-tuberculous mycobacterial species Mycobacterium xenopi.</title>
        <authorList>
            <person name="Yoshida M."/>
            <person name="Fukano H."/>
            <person name="Asakura T."/>
            <person name="Suzuki M."/>
            <person name="Hoshino Y."/>
        </authorList>
    </citation>
    <scope>NUCLEOTIDE SEQUENCE [LARGE SCALE GENOMIC DNA]</scope>
    <source>
        <strain evidence="2 3">JCM 15655</strain>
    </source>
</reference>
<comment type="similarity">
    <text evidence="1">Belongs to the enoyl-CoA hydratase/isomerase family.</text>
</comment>
<evidence type="ECO:0000313" key="2">
    <source>
        <dbReference type="EMBL" id="BCO34855.1"/>
    </source>
</evidence>
<dbReference type="STRING" id="110505.ACT16_20885"/>
<proteinExistence type="inferred from homology"/>
<evidence type="ECO:0000313" key="3">
    <source>
        <dbReference type="Proteomes" id="UP000595446"/>
    </source>
</evidence>
<dbReference type="PANTHER" id="PTHR42993:SF1">
    <property type="entry name" value="MAOC-LIKE DEHYDRATASE DOMAIN-CONTAINING PROTEIN"/>
    <property type="match status" value="1"/>
</dbReference>
<protein>
    <submittedName>
        <fullName evidence="2">Putative enoyl-CoA hydratase 1</fullName>
    </submittedName>
</protein>
<dbReference type="EMBL" id="AP024237">
    <property type="protein sequence ID" value="BCO34855.1"/>
    <property type="molecule type" value="Genomic_DNA"/>
</dbReference>
<gene>
    <name evidence="2" type="ORF">MHEC_12880</name>
</gene>
<dbReference type="Pfam" id="PF01575">
    <property type="entry name" value="MaoC_dehydratas"/>
    <property type="match status" value="1"/>
</dbReference>
<dbReference type="OrthoDB" id="9801735at2"/>
<dbReference type="InterPro" id="IPR029069">
    <property type="entry name" value="HotDog_dom_sf"/>
</dbReference>
<dbReference type="AlphaFoldDB" id="A0A2G8B2P4"/>
<sequence length="163" mass="17683">MCPPDRDAAIPAVYEGISAFEAQLGQHLGYSDWHEVTQQQIDLFAQATGDHQWIHVDPERAAAGPYGTTIAHGYLTLSLVPLLVKEIYQVTGLSMQVNYGVDKLRFPAPVPVGSRIRAGAELVKLERSANGGRATVRVTVEVEGSDRPACVVDTIAMMVSERP</sequence>
<dbReference type="InterPro" id="IPR002539">
    <property type="entry name" value="MaoC-like_dom"/>
</dbReference>
<dbReference type="Gene3D" id="3.10.129.10">
    <property type="entry name" value="Hotdog Thioesterase"/>
    <property type="match status" value="1"/>
</dbReference>
<organism evidence="2 3">
    <name type="scientific">Mycobacterium heckeshornense</name>
    <dbReference type="NCBI Taxonomy" id="110505"/>
    <lineage>
        <taxon>Bacteria</taxon>
        <taxon>Bacillati</taxon>
        <taxon>Actinomycetota</taxon>
        <taxon>Actinomycetes</taxon>
        <taxon>Mycobacteriales</taxon>
        <taxon>Mycobacteriaceae</taxon>
        <taxon>Mycobacterium</taxon>
    </lineage>
</organism>
<dbReference type="PANTHER" id="PTHR42993">
    <property type="entry name" value="MAOC-LIKE DEHYDRATASE DOMAIN-CONTAINING PROTEIN"/>
    <property type="match status" value="1"/>
</dbReference>
<dbReference type="RefSeq" id="WP_048893365.1">
    <property type="nucleotide sequence ID" value="NZ_AP024237.1"/>
</dbReference>
<dbReference type="Proteomes" id="UP000595446">
    <property type="component" value="Chromosome"/>
</dbReference>
<name>A0A2G8B2P4_9MYCO</name>
<dbReference type="SUPFAM" id="SSF54637">
    <property type="entry name" value="Thioesterase/thiol ester dehydrase-isomerase"/>
    <property type="match status" value="1"/>
</dbReference>
<dbReference type="CDD" id="cd03450">
    <property type="entry name" value="NodN"/>
    <property type="match status" value="1"/>
</dbReference>
<dbReference type="InterPro" id="IPR039375">
    <property type="entry name" value="NodN-like"/>
</dbReference>
<keyword evidence="3" id="KW-1185">Reference proteome</keyword>
<evidence type="ECO:0000256" key="1">
    <source>
        <dbReference type="ARBA" id="ARBA00005254"/>
    </source>
</evidence>